<keyword evidence="3" id="KW-1185">Reference proteome</keyword>
<comment type="caution">
    <text evidence="2">The sequence shown here is derived from an EMBL/GenBank/DDBJ whole genome shotgun (WGS) entry which is preliminary data.</text>
</comment>
<name>A0A852YFF0_9MICO</name>
<dbReference type="Pfam" id="PF00903">
    <property type="entry name" value="Glyoxalase"/>
    <property type="match status" value="1"/>
</dbReference>
<dbReference type="Proteomes" id="UP000553888">
    <property type="component" value="Unassembled WGS sequence"/>
</dbReference>
<organism evidence="2 3">
    <name type="scientific">Schumannella luteola</name>
    <dbReference type="NCBI Taxonomy" id="472059"/>
    <lineage>
        <taxon>Bacteria</taxon>
        <taxon>Bacillati</taxon>
        <taxon>Actinomycetota</taxon>
        <taxon>Actinomycetes</taxon>
        <taxon>Micrococcales</taxon>
        <taxon>Microbacteriaceae</taxon>
        <taxon>Schumannella</taxon>
    </lineage>
</organism>
<dbReference type="RefSeq" id="WP_179564750.1">
    <property type="nucleotide sequence ID" value="NZ_JACBZY010000001.1"/>
</dbReference>
<evidence type="ECO:0000259" key="1">
    <source>
        <dbReference type="PROSITE" id="PS51819"/>
    </source>
</evidence>
<protein>
    <recommendedName>
        <fullName evidence="1">VOC domain-containing protein</fullName>
    </recommendedName>
</protein>
<dbReference type="SUPFAM" id="SSF54593">
    <property type="entry name" value="Glyoxalase/Bleomycin resistance protein/Dihydroxybiphenyl dioxygenase"/>
    <property type="match status" value="1"/>
</dbReference>
<gene>
    <name evidence="2" type="ORF">BJ979_000434</name>
</gene>
<dbReference type="EMBL" id="JACBZY010000001">
    <property type="protein sequence ID" value="NYG97808.1"/>
    <property type="molecule type" value="Genomic_DNA"/>
</dbReference>
<dbReference type="PANTHER" id="PTHR36503:SF2">
    <property type="entry name" value="BLR2408 PROTEIN"/>
    <property type="match status" value="1"/>
</dbReference>
<dbReference type="AlphaFoldDB" id="A0A852YFF0"/>
<evidence type="ECO:0000313" key="3">
    <source>
        <dbReference type="Proteomes" id="UP000553888"/>
    </source>
</evidence>
<dbReference type="InterPro" id="IPR029068">
    <property type="entry name" value="Glyas_Bleomycin-R_OHBP_Dase"/>
</dbReference>
<reference evidence="2 3" key="1">
    <citation type="submission" date="2020-07" db="EMBL/GenBank/DDBJ databases">
        <title>Sequencing the genomes of 1000 actinobacteria strains.</title>
        <authorList>
            <person name="Klenk H.-P."/>
        </authorList>
    </citation>
    <scope>NUCLEOTIDE SEQUENCE [LARGE SCALE GENOMIC DNA]</scope>
    <source>
        <strain evidence="2 3">DSM 23141</strain>
    </source>
</reference>
<dbReference type="PANTHER" id="PTHR36503">
    <property type="entry name" value="BLR2520 PROTEIN"/>
    <property type="match status" value="1"/>
</dbReference>
<proteinExistence type="predicted"/>
<sequence>MSRSIFVNLPVRDLPASTAFFEKLGFEKNPQFSDENASSIVFGENVFAMLLTHDYFATFSAKPIADARAETAATLALSADSREEVDRIADAALAQGVAEPKEAQDHGFMYGRSFNDLDGHHWEVVWMDPAALAQS</sequence>
<dbReference type="InterPro" id="IPR004360">
    <property type="entry name" value="Glyas_Fos-R_dOase_dom"/>
</dbReference>
<accession>A0A852YFF0</accession>
<feature type="domain" description="VOC" evidence="1">
    <location>
        <begin position="3"/>
        <end position="127"/>
    </location>
</feature>
<dbReference type="PROSITE" id="PS51819">
    <property type="entry name" value="VOC"/>
    <property type="match status" value="1"/>
</dbReference>
<evidence type="ECO:0000313" key="2">
    <source>
        <dbReference type="EMBL" id="NYG97808.1"/>
    </source>
</evidence>
<dbReference type="InterPro" id="IPR037523">
    <property type="entry name" value="VOC_core"/>
</dbReference>
<dbReference type="Gene3D" id="3.10.180.10">
    <property type="entry name" value="2,3-Dihydroxybiphenyl 1,2-Dioxygenase, domain 1"/>
    <property type="match status" value="1"/>
</dbReference>